<dbReference type="InterPro" id="IPR010255">
    <property type="entry name" value="Haem_peroxidase_sf"/>
</dbReference>
<evidence type="ECO:0000256" key="2">
    <source>
        <dbReference type="PIRSR" id="PIRSR619791-2"/>
    </source>
</evidence>
<dbReference type="PANTHER" id="PTHR11475">
    <property type="entry name" value="OXIDASE/PEROXIDASE"/>
    <property type="match status" value="1"/>
</dbReference>
<keyword evidence="1 3" id="KW-0575">Peroxidase</keyword>
<proteinExistence type="predicted"/>
<accession>A0A2G9UX00</accession>
<feature type="binding site" description="axial binding residue" evidence="2">
    <location>
        <position position="195"/>
    </location>
    <ligand>
        <name>heme b</name>
        <dbReference type="ChEBI" id="CHEBI:60344"/>
    </ligand>
    <ligandPart>
        <name>Fe</name>
        <dbReference type="ChEBI" id="CHEBI:18248"/>
    </ligandPart>
</feature>
<dbReference type="GO" id="GO:0046872">
    <property type="term" value="F:metal ion binding"/>
    <property type="evidence" value="ECO:0007669"/>
    <property type="project" value="UniProtKB-KW"/>
</dbReference>
<keyword evidence="4" id="KW-1185">Reference proteome</keyword>
<dbReference type="EMBL" id="KZ345346">
    <property type="protein sequence ID" value="PIO74020.1"/>
    <property type="molecule type" value="Genomic_DNA"/>
</dbReference>
<dbReference type="Pfam" id="PF03098">
    <property type="entry name" value="An_peroxidase"/>
    <property type="match status" value="3"/>
</dbReference>
<dbReference type="PRINTS" id="PR00457">
    <property type="entry name" value="ANPEROXIDASE"/>
</dbReference>
<dbReference type="GO" id="GO:0020037">
    <property type="term" value="F:heme binding"/>
    <property type="evidence" value="ECO:0007669"/>
    <property type="project" value="InterPro"/>
</dbReference>
<dbReference type="OrthoDB" id="823504at2759"/>
<evidence type="ECO:0000313" key="4">
    <source>
        <dbReference type="Proteomes" id="UP000230423"/>
    </source>
</evidence>
<reference evidence="3 4" key="1">
    <citation type="submission" date="2015-09" db="EMBL/GenBank/DDBJ databases">
        <title>Draft genome of the parasitic nematode Teladorsagia circumcincta isolate WARC Sus (inbred).</title>
        <authorList>
            <person name="Mitreva M."/>
        </authorList>
    </citation>
    <scope>NUCLEOTIDE SEQUENCE [LARGE SCALE GENOMIC DNA]</scope>
    <source>
        <strain evidence="3 4">S</strain>
    </source>
</reference>
<evidence type="ECO:0000313" key="3">
    <source>
        <dbReference type="EMBL" id="PIO74020.1"/>
    </source>
</evidence>
<organism evidence="3 4">
    <name type="scientific">Teladorsagia circumcincta</name>
    <name type="common">Brown stomach worm</name>
    <name type="synonym">Ostertagia circumcincta</name>
    <dbReference type="NCBI Taxonomy" id="45464"/>
    <lineage>
        <taxon>Eukaryota</taxon>
        <taxon>Metazoa</taxon>
        <taxon>Ecdysozoa</taxon>
        <taxon>Nematoda</taxon>
        <taxon>Chromadorea</taxon>
        <taxon>Rhabditida</taxon>
        <taxon>Rhabditina</taxon>
        <taxon>Rhabditomorpha</taxon>
        <taxon>Strongyloidea</taxon>
        <taxon>Trichostrongylidae</taxon>
        <taxon>Teladorsagia</taxon>
    </lineage>
</organism>
<dbReference type="PROSITE" id="PS50292">
    <property type="entry name" value="PEROXIDASE_3"/>
    <property type="match status" value="1"/>
</dbReference>
<dbReference type="InterPro" id="IPR037120">
    <property type="entry name" value="Haem_peroxidase_sf_animal"/>
</dbReference>
<keyword evidence="1 3" id="KW-0560">Oxidoreductase</keyword>
<protein>
    <submittedName>
        <fullName evidence="3">Heme peroxidase</fullName>
    </submittedName>
</protein>
<dbReference type="AlphaFoldDB" id="A0A2G9UX00"/>
<keyword evidence="2" id="KW-0479">Metal-binding</keyword>
<dbReference type="Gene3D" id="1.10.640.10">
    <property type="entry name" value="Haem peroxidase domain superfamily, animal type"/>
    <property type="match status" value="2"/>
</dbReference>
<name>A0A2G9UX00_TELCI</name>
<dbReference type="CDD" id="cd09823">
    <property type="entry name" value="peroxinectin_like"/>
    <property type="match status" value="1"/>
</dbReference>
<gene>
    <name evidence="3" type="ORF">TELCIR_03975</name>
</gene>
<dbReference type="Proteomes" id="UP000230423">
    <property type="component" value="Unassembled WGS sequence"/>
</dbReference>
<dbReference type="PANTHER" id="PTHR11475:SF133">
    <property type="entry name" value="PEROXIDASE"/>
    <property type="match status" value="1"/>
</dbReference>
<dbReference type="SUPFAM" id="SSF48113">
    <property type="entry name" value="Heme-dependent peroxidases"/>
    <property type="match status" value="1"/>
</dbReference>
<dbReference type="GO" id="GO:0006979">
    <property type="term" value="P:response to oxidative stress"/>
    <property type="evidence" value="ECO:0007669"/>
    <property type="project" value="InterPro"/>
</dbReference>
<evidence type="ECO:0000256" key="1">
    <source>
        <dbReference type="ARBA" id="ARBA00022559"/>
    </source>
</evidence>
<dbReference type="InterPro" id="IPR019791">
    <property type="entry name" value="Haem_peroxidase_animal"/>
</dbReference>
<sequence>MVMQFGQLIDHELTHSPTARGPNDEILNCTRCDSPDTISVHCMPIRVEADDPFFPTHYPNGQGQVMLPQGNQEKDCRSSPRNPCFVAGDERNSHQPGLTVMHTFWMREHNRIATKLASLNPQWTDEIIYQETRRIVIAELQHIVFAEFLPKLIGLDLINAQGLVPLKTGYYTGYDDTCDAAISQPFATAAFRFGHTLIRRMFPRMNYNYKNMSEPVDLAAHFGHVGPLYDREAGVLNILRARDHGVQPYNDLREYCGLRKARVFEDLRHEMDQDAISALSSLYESVDDIDLFPGLVSERPLKGALLGPTMSCILAEQFGRLKKCDRFFYENDGVAKFSPEMLKCHARTFHSWISVTGKIEVMNLNFKRSSEPVSGLF</sequence>
<dbReference type="GO" id="GO:0004601">
    <property type="term" value="F:peroxidase activity"/>
    <property type="evidence" value="ECO:0007669"/>
    <property type="project" value="UniProtKB-KW"/>
</dbReference>
<keyword evidence="2" id="KW-0408">Iron</keyword>
<keyword evidence="2" id="KW-0349">Heme</keyword>